<dbReference type="EMBL" id="NIDE01000007">
    <property type="protein sequence ID" value="OWK40992.1"/>
    <property type="molecule type" value="Genomic_DNA"/>
</dbReference>
<evidence type="ECO:0000313" key="1">
    <source>
        <dbReference type="EMBL" id="OWK40992.1"/>
    </source>
</evidence>
<protein>
    <submittedName>
        <fullName evidence="1">Uncharacterized protein</fullName>
    </submittedName>
</protein>
<proteinExistence type="predicted"/>
<dbReference type="Proteomes" id="UP000214646">
    <property type="component" value="Unassembled WGS sequence"/>
</dbReference>
<sequence length="190" mass="20973">MTQLGLSEAEFRQALPAVREELARRLPDVITTVTVVALLPVVRERLARYYRGRGASWPTAADLSQTVVAKTLAALFGAWPRGNIGAWVVAIRNNVGRDHARRRAREAKHVRVVPPSLLAERSDPAAGPEVDDGWGDLTVGLSDSDRAILRDCWNGETDADIGARHGLSADEIRRVLGRLRRLLVPPRRPR</sequence>
<dbReference type="AlphaFoldDB" id="A0A225DHR3"/>
<reference evidence="2" key="1">
    <citation type="submission" date="2017-06" db="EMBL/GenBank/DDBJ databases">
        <title>Genome analysis of Fimbriiglobus ruber SP5, the first member of the order Planctomycetales with confirmed chitinolytic capability.</title>
        <authorList>
            <person name="Ravin N.V."/>
            <person name="Rakitin A.L."/>
            <person name="Ivanova A.A."/>
            <person name="Beletsky A.V."/>
            <person name="Kulichevskaya I.S."/>
            <person name="Mardanov A.V."/>
            <person name="Dedysh S.N."/>
        </authorList>
    </citation>
    <scope>NUCLEOTIDE SEQUENCE [LARGE SCALE GENOMIC DNA]</scope>
    <source>
        <strain evidence="2">SP5</strain>
    </source>
</reference>
<dbReference type="GO" id="GO:0003700">
    <property type="term" value="F:DNA-binding transcription factor activity"/>
    <property type="evidence" value="ECO:0007669"/>
    <property type="project" value="InterPro"/>
</dbReference>
<comment type="caution">
    <text evidence="1">The sequence shown here is derived from an EMBL/GenBank/DDBJ whole genome shotgun (WGS) entry which is preliminary data.</text>
</comment>
<dbReference type="Gene3D" id="1.10.1740.10">
    <property type="match status" value="1"/>
</dbReference>
<dbReference type="GO" id="GO:0006352">
    <property type="term" value="P:DNA-templated transcription initiation"/>
    <property type="evidence" value="ECO:0007669"/>
    <property type="project" value="InterPro"/>
</dbReference>
<dbReference type="SUPFAM" id="SSF88946">
    <property type="entry name" value="Sigma2 domain of RNA polymerase sigma factors"/>
    <property type="match status" value="1"/>
</dbReference>
<name>A0A225DHR3_9BACT</name>
<accession>A0A225DHR3</accession>
<evidence type="ECO:0000313" key="2">
    <source>
        <dbReference type="Proteomes" id="UP000214646"/>
    </source>
</evidence>
<keyword evidence="2" id="KW-1185">Reference proteome</keyword>
<organism evidence="1 2">
    <name type="scientific">Fimbriiglobus ruber</name>
    <dbReference type="NCBI Taxonomy" id="1908690"/>
    <lineage>
        <taxon>Bacteria</taxon>
        <taxon>Pseudomonadati</taxon>
        <taxon>Planctomycetota</taxon>
        <taxon>Planctomycetia</taxon>
        <taxon>Gemmatales</taxon>
        <taxon>Gemmataceae</taxon>
        <taxon>Fimbriiglobus</taxon>
    </lineage>
</organism>
<dbReference type="InterPro" id="IPR013325">
    <property type="entry name" value="RNA_pol_sigma_r2"/>
</dbReference>
<gene>
    <name evidence="1" type="ORF">FRUB_04884</name>
</gene>